<dbReference type="AlphaFoldDB" id="A0A7J7YZ17"/>
<dbReference type="Proteomes" id="UP000558488">
    <property type="component" value="Unassembled WGS sequence"/>
</dbReference>
<dbReference type="EMBL" id="JACAGB010000004">
    <property type="protein sequence ID" value="KAF6367089.1"/>
    <property type="molecule type" value="Genomic_DNA"/>
</dbReference>
<sequence length="83" mass="9673">MKSILGLRVNLQYILGLENLTSFWDSCITCLQYRHPKWPNLGQPWLVGLIGGAERWLTMPVREKAFVCCLEKNLKFKICFQTL</sequence>
<dbReference type="GO" id="GO:0016301">
    <property type="term" value="F:kinase activity"/>
    <property type="evidence" value="ECO:0007669"/>
    <property type="project" value="UniProtKB-KW"/>
</dbReference>
<keyword evidence="1" id="KW-0808">Transferase</keyword>
<comment type="caution">
    <text evidence="1">The sequence shown here is derived from an EMBL/GenBank/DDBJ whole genome shotgun (WGS) entry which is preliminary data.</text>
</comment>
<keyword evidence="2" id="KW-1185">Reference proteome</keyword>
<keyword evidence="1" id="KW-0418">Kinase</keyword>
<accession>A0A7J7YZ17</accession>
<name>A0A7J7YZ17_PIPKU</name>
<gene>
    <name evidence="1" type="ORF">mPipKuh1_016277</name>
</gene>
<protein>
    <submittedName>
        <fullName evidence="1">SMG1 nonsense mediated mRNA decay associated PI3K related kinase</fullName>
    </submittedName>
</protein>
<proteinExistence type="predicted"/>
<reference evidence="1 2" key="1">
    <citation type="journal article" date="2020" name="Nature">
        <title>Six reference-quality genomes reveal evolution of bat adaptations.</title>
        <authorList>
            <person name="Jebb D."/>
            <person name="Huang Z."/>
            <person name="Pippel M."/>
            <person name="Hughes G.M."/>
            <person name="Lavrichenko K."/>
            <person name="Devanna P."/>
            <person name="Winkler S."/>
            <person name="Jermiin L.S."/>
            <person name="Skirmuntt E.C."/>
            <person name="Katzourakis A."/>
            <person name="Burkitt-Gray L."/>
            <person name="Ray D.A."/>
            <person name="Sullivan K.A.M."/>
            <person name="Roscito J.G."/>
            <person name="Kirilenko B.M."/>
            <person name="Davalos L.M."/>
            <person name="Corthals A.P."/>
            <person name="Power M.L."/>
            <person name="Jones G."/>
            <person name="Ransome R.D."/>
            <person name="Dechmann D.K.N."/>
            <person name="Locatelli A.G."/>
            <person name="Puechmaille S.J."/>
            <person name="Fedrigo O."/>
            <person name="Jarvis E.D."/>
            <person name="Hiller M."/>
            <person name="Vernes S.C."/>
            <person name="Myers E.W."/>
            <person name="Teeling E.C."/>
        </authorList>
    </citation>
    <scope>NUCLEOTIDE SEQUENCE [LARGE SCALE GENOMIC DNA]</scope>
    <source>
        <strain evidence="1">MPipKuh1</strain>
        <tissue evidence="1">Flight muscle</tissue>
    </source>
</reference>
<organism evidence="1 2">
    <name type="scientific">Pipistrellus kuhlii</name>
    <name type="common">Kuhl's pipistrelle</name>
    <dbReference type="NCBI Taxonomy" id="59472"/>
    <lineage>
        <taxon>Eukaryota</taxon>
        <taxon>Metazoa</taxon>
        <taxon>Chordata</taxon>
        <taxon>Craniata</taxon>
        <taxon>Vertebrata</taxon>
        <taxon>Euteleostomi</taxon>
        <taxon>Mammalia</taxon>
        <taxon>Eutheria</taxon>
        <taxon>Laurasiatheria</taxon>
        <taxon>Chiroptera</taxon>
        <taxon>Yangochiroptera</taxon>
        <taxon>Vespertilionidae</taxon>
        <taxon>Pipistrellus</taxon>
    </lineage>
</organism>
<evidence type="ECO:0000313" key="1">
    <source>
        <dbReference type="EMBL" id="KAF6367089.1"/>
    </source>
</evidence>
<evidence type="ECO:0000313" key="2">
    <source>
        <dbReference type="Proteomes" id="UP000558488"/>
    </source>
</evidence>